<keyword evidence="2" id="KW-1133">Transmembrane helix</keyword>
<accession>A0A9Q0YFQ3</accession>
<dbReference type="PANTHER" id="PTHR14096:SF28">
    <property type="entry name" value="APOLIPOPROTEIN L, 1-RELATED"/>
    <property type="match status" value="1"/>
</dbReference>
<evidence type="ECO:0000313" key="4">
    <source>
        <dbReference type="Proteomes" id="UP001152320"/>
    </source>
</evidence>
<keyword evidence="2" id="KW-0472">Membrane</keyword>
<organism evidence="3 4">
    <name type="scientific">Holothuria leucospilota</name>
    <name type="common">Black long sea cucumber</name>
    <name type="synonym">Mertensiothuria leucospilota</name>
    <dbReference type="NCBI Taxonomy" id="206669"/>
    <lineage>
        <taxon>Eukaryota</taxon>
        <taxon>Metazoa</taxon>
        <taxon>Echinodermata</taxon>
        <taxon>Eleutherozoa</taxon>
        <taxon>Echinozoa</taxon>
        <taxon>Holothuroidea</taxon>
        <taxon>Aspidochirotacea</taxon>
        <taxon>Aspidochirotida</taxon>
        <taxon>Holothuriidae</taxon>
        <taxon>Holothuria</taxon>
    </lineage>
</organism>
<reference evidence="3" key="1">
    <citation type="submission" date="2021-10" db="EMBL/GenBank/DDBJ databases">
        <title>Tropical sea cucumber genome reveals ecological adaptation and Cuvierian tubules defense mechanism.</title>
        <authorList>
            <person name="Chen T."/>
        </authorList>
    </citation>
    <scope>NUCLEOTIDE SEQUENCE</scope>
    <source>
        <strain evidence="3">Nanhai2018</strain>
        <tissue evidence="3">Muscle</tissue>
    </source>
</reference>
<keyword evidence="2" id="KW-0812">Transmembrane</keyword>
<dbReference type="PANTHER" id="PTHR14096">
    <property type="entry name" value="APOLIPOPROTEIN L"/>
    <property type="match status" value="1"/>
</dbReference>
<name>A0A9Q0YFQ3_HOLLE</name>
<dbReference type="GO" id="GO:0042157">
    <property type="term" value="P:lipoprotein metabolic process"/>
    <property type="evidence" value="ECO:0007669"/>
    <property type="project" value="InterPro"/>
</dbReference>
<comment type="caution">
    <text evidence="3">The sequence shown here is derived from an EMBL/GenBank/DDBJ whole genome shotgun (WGS) entry which is preliminary data.</text>
</comment>
<evidence type="ECO:0000313" key="3">
    <source>
        <dbReference type="EMBL" id="KAJ8019302.1"/>
    </source>
</evidence>
<evidence type="ECO:0000256" key="2">
    <source>
        <dbReference type="SAM" id="Phobius"/>
    </source>
</evidence>
<dbReference type="GO" id="GO:0008289">
    <property type="term" value="F:lipid binding"/>
    <property type="evidence" value="ECO:0007669"/>
    <property type="project" value="InterPro"/>
</dbReference>
<feature type="transmembrane region" description="Helical" evidence="2">
    <location>
        <begin position="81"/>
        <end position="105"/>
    </location>
</feature>
<keyword evidence="4" id="KW-1185">Reference proteome</keyword>
<dbReference type="Proteomes" id="UP001152320">
    <property type="component" value="Unassembled WGS sequence"/>
</dbReference>
<dbReference type="GO" id="GO:0006869">
    <property type="term" value="P:lipid transport"/>
    <property type="evidence" value="ECO:0007669"/>
    <property type="project" value="InterPro"/>
</dbReference>
<feature type="transmembrane region" description="Helical" evidence="2">
    <location>
        <begin position="54"/>
        <end position="75"/>
    </location>
</feature>
<dbReference type="GO" id="GO:0005576">
    <property type="term" value="C:extracellular region"/>
    <property type="evidence" value="ECO:0007669"/>
    <property type="project" value="InterPro"/>
</dbReference>
<dbReference type="EMBL" id="JAIZAY010000038">
    <property type="protein sequence ID" value="KAJ8019302.1"/>
    <property type="molecule type" value="Genomic_DNA"/>
</dbReference>
<sequence>MQETVMSAYVSLFFQNLSLENMLSVPTFDVNVISSMEVLAVEVQKCNRKTNAGVAGGSAAGMVSGGLTIAGAALIPATAGVSTALMALGIALGVTAGAVNVGVSVNKAVKDRKSKNSVKNDLERLIEFHEKLYASLAFMFRAKNTNKILSRVLNDDHMGKPCMPVKDFRMIQKQMQIENDFSKGSVFDVVQEVERKCELLQQLLDAVVKALDTVFLVDDVFPKKQDNPIIDFLIYLPVISRFPSDRHTYLHIAKQYLELDKGGNDLAVAAVAGAGAATNLAMRSGALGTKVAFNIASVSFTFDFLLKIRHIYAIVCCLNG</sequence>
<evidence type="ECO:0000256" key="1">
    <source>
        <dbReference type="ARBA" id="ARBA00010090"/>
    </source>
</evidence>
<proteinExistence type="inferred from homology"/>
<dbReference type="GO" id="GO:0016020">
    <property type="term" value="C:membrane"/>
    <property type="evidence" value="ECO:0007669"/>
    <property type="project" value="TreeGrafter"/>
</dbReference>
<dbReference type="InterPro" id="IPR008405">
    <property type="entry name" value="ApoL"/>
</dbReference>
<gene>
    <name evidence="3" type="ORF">HOLleu_42185</name>
</gene>
<protein>
    <submittedName>
        <fullName evidence="3">Uncharacterized protein</fullName>
    </submittedName>
</protein>
<comment type="similarity">
    <text evidence="1">Belongs to the apolipoprotein L family.</text>
</comment>
<dbReference type="AlphaFoldDB" id="A0A9Q0YFQ3"/>
<dbReference type="Pfam" id="PF05461">
    <property type="entry name" value="ApoL"/>
    <property type="match status" value="1"/>
</dbReference>